<dbReference type="CDD" id="cd19542">
    <property type="entry name" value="CT_NRPS-like"/>
    <property type="match status" value="1"/>
</dbReference>
<dbReference type="InterPro" id="IPR023213">
    <property type="entry name" value="CAT-like_dom_sf"/>
</dbReference>
<evidence type="ECO:0000256" key="4">
    <source>
        <dbReference type="SAM" id="MobiDB-lite"/>
    </source>
</evidence>
<dbReference type="InterPro" id="IPR036736">
    <property type="entry name" value="ACP-like_sf"/>
</dbReference>
<dbReference type="GO" id="GO:0005737">
    <property type="term" value="C:cytoplasm"/>
    <property type="evidence" value="ECO:0007669"/>
    <property type="project" value="TreeGrafter"/>
</dbReference>
<dbReference type="NCBIfam" id="TIGR01733">
    <property type="entry name" value="AA-adenyl-dom"/>
    <property type="match status" value="1"/>
</dbReference>
<dbReference type="Pfam" id="PF00668">
    <property type="entry name" value="Condensation"/>
    <property type="match status" value="2"/>
</dbReference>
<dbReference type="InterPro" id="IPR009081">
    <property type="entry name" value="PP-bd_ACP"/>
</dbReference>
<dbReference type="STRING" id="45235.A0A2K3QJW4"/>
<protein>
    <submittedName>
        <fullName evidence="6">Nonribosomal peptide synthetase-like protein</fullName>
    </submittedName>
</protein>
<organism evidence="6 7">
    <name type="scientific">Tolypocladium capitatum</name>
    <dbReference type="NCBI Taxonomy" id="45235"/>
    <lineage>
        <taxon>Eukaryota</taxon>
        <taxon>Fungi</taxon>
        <taxon>Dikarya</taxon>
        <taxon>Ascomycota</taxon>
        <taxon>Pezizomycotina</taxon>
        <taxon>Sordariomycetes</taxon>
        <taxon>Hypocreomycetidae</taxon>
        <taxon>Hypocreales</taxon>
        <taxon>Ophiocordycipitaceae</taxon>
        <taxon>Tolypocladium</taxon>
    </lineage>
</organism>
<feature type="region of interest" description="Disordered" evidence="4">
    <location>
        <begin position="1055"/>
        <end position="1085"/>
    </location>
</feature>
<sequence>MNLSMSRDGVDDATLEEVAAVCHVSVEDIQDLYACTPLQMSTMAESSIRAGANVFQFVLSLASSVDLDRFCNALTRVFKQNSVLRTRLVNCRLGLQQVVTAEEHVTRRCLGDVWQYLRDIEARPMGLGSHLFRSAIINGSKLVLTMHHAIMDHTSLTPLFRDVLCVYHGGEPEKRAPFKDFVAKCTGIDETEARSFWASRFKGAPTIFPRVRPGHVPHATNREARKIALNQIGSGVPLAHVPSFIEVAWALTAGVYTDSESVAFGVVLSGRTRTLGGAETTLGPTMTIVPVHVNLKRSMTVEEALKERTTARRQLQAHPALQYGLPGIRSVSDAAQAASGFQTLLNIRPVLADPGEAAELSYEYMDEPQGAFGICLSCNLLDDGVMVEARSDPEIVCERQLHRTLNQFEHMLQSLMKVPLETKLDRLPKLNAHDRSEILQWNNRVPAKVENCLHNLFTAQAEERPTAMAVEAWDGSASYRDLNNMTDRLAQELRRRGVSTGDPVAFIFEKSLWTVVAVLAILKAGGVCVPIAASDPRARKEALVSGANAKMVLTSAAEHASSADIALDVFPVSAESMSKLPDVSGRVENGTSSPSDLAYIIFTSGSTGTPKGVMLEHHCLASSLTSLSRRFGWEPGFRMLQFAAHVWDISMGEMFGALLFGGCLCIPSEEARQSHLANFITSARVGWAWLTPTVMRTLSPGDVPGLQSLLSIGEPIDAGAARTWGEALRLINGWGPCEASILSAVAELAPGSRHPESIGTPVGCALWIVNKGNPNELAPVGSVGELLVEGPGVARGYLNDAAKTTASFIPPPPWAPSARDGERRFYRTGDLARYNPDGSICFVGRQDNQVKIRGQRFELGELEAVLSSCSEAQDLLASTKISGGRTELVAVVCLADMQLPSAVVLREVSEAYAETTTQRLRAIRDYANSRLPSFMVPTIWLAIEKMPRTESTKLDRAAVREWLRTRNLSAARAALDARMATALTPPATKNERLLQSIWSSVLAVPEEKVGRESTFVQLGGDSILAMQAACRCLKGGLCITTAAMLRNESLAAIAESSRATESNGDDVVPSTSKTASRHDGSGSVSEPGAVEILSTLNIRYPQCSQSNARFRRESLDGIVPATDAQAFMLATGETGGRGCYVDFTCEFKPALDTHRLRKACEQVILHHSILRTVFVQHGPVLFQAVFNDSPTGSVKEVTAEPERTLQFGRDAILARFHLVSDGQVCRRLCLEIHHALYDALSIALLFRDLDAAYSGRPLSDGPHYHSWVSHVADLDESAPRGFWRDMLQGSVMPHLVPRPAGTVPAGHPLDQRTQMRVPLRNMRTPCGTPSSVFKAAWSVLLSLALGMEDVVFGQVSANRYLTTLPGIEQVRGPCINYLPARARLGMSMTLASVIEQMQHQTTASMPYHHYPFRSIIRDCTDWPSCTRFSSAVTYQNHGALRPSLEIGDATGSFSGHGTLGDSADIWVIATPGAEDLEVEFLYSSRVLPAEQIHWISQAFLTILEAIPTAEGQSLSHIHESVRSAMGSYVVPLGPADSLSNPLNGHPQTPPLQAREAVLRAWEELELVPGDQGEDCSMFSCGADVVAALLLSEQYRQRGYDISIRDVVQHPTRLMQACLVAMKR</sequence>
<dbReference type="Gene3D" id="3.30.559.10">
    <property type="entry name" value="Chloramphenicol acetyltransferase-like domain"/>
    <property type="match status" value="2"/>
</dbReference>
<evidence type="ECO:0000256" key="3">
    <source>
        <dbReference type="ARBA" id="ARBA00022598"/>
    </source>
</evidence>
<dbReference type="CDD" id="cd19545">
    <property type="entry name" value="FUM14_C_NRPS-like"/>
    <property type="match status" value="1"/>
</dbReference>
<name>A0A2K3QJW4_9HYPO</name>
<dbReference type="PROSITE" id="PS50075">
    <property type="entry name" value="CARRIER"/>
    <property type="match status" value="1"/>
</dbReference>
<dbReference type="Pfam" id="PF00550">
    <property type="entry name" value="PP-binding"/>
    <property type="match status" value="1"/>
</dbReference>
<keyword evidence="1" id="KW-0596">Phosphopantetheine</keyword>
<dbReference type="Gene3D" id="3.40.50.12780">
    <property type="entry name" value="N-terminal domain of ligase-like"/>
    <property type="match status" value="1"/>
</dbReference>
<dbReference type="PROSITE" id="PS00455">
    <property type="entry name" value="AMP_BINDING"/>
    <property type="match status" value="1"/>
</dbReference>
<dbReference type="InterPro" id="IPR045851">
    <property type="entry name" value="AMP-bd_C_sf"/>
</dbReference>
<evidence type="ECO:0000256" key="2">
    <source>
        <dbReference type="ARBA" id="ARBA00022553"/>
    </source>
</evidence>
<feature type="domain" description="Carrier" evidence="5">
    <location>
        <begin position="985"/>
        <end position="1061"/>
    </location>
</feature>
<dbReference type="SUPFAM" id="SSF47336">
    <property type="entry name" value="ACP-like"/>
    <property type="match status" value="1"/>
</dbReference>
<dbReference type="OrthoDB" id="4920779at2759"/>
<dbReference type="SUPFAM" id="SSF56801">
    <property type="entry name" value="Acetyl-CoA synthetase-like"/>
    <property type="match status" value="1"/>
</dbReference>
<dbReference type="PANTHER" id="PTHR45527">
    <property type="entry name" value="NONRIBOSOMAL PEPTIDE SYNTHETASE"/>
    <property type="match status" value="1"/>
</dbReference>
<dbReference type="EMBL" id="NRSZ01000344">
    <property type="protein sequence ID" value="PNY27800.1"/>
    <property type="molecule type" value="Genomic_DNA"/>
</dbReference>
<gene>
    <name evidence="6" type="ORF">TCAP_02275</name>
</gene>
<dbReference type="Gene3D" id="1.10.1200.10">
    <property type="entry name" value="ACP-like"/>
    <property type="match status" value="1"/>
</dbReference>
<comment type="caution">
    <text evidence="6">The sequence shown here is derived from an EMBL/GenBank/DDBJ whole genome shotgun (WGS) entry which is preliminary data.</text>
</comment>
<dbReference type="Gene3D" id="3.30.559.30">
    <property type="entry name" value="Nonribosomal peptide synthetase, condensation domain"/>
    <property type="match status" value="2"/>
</dbReference>
<dbReference type="CDD" id="cd05918">
    <property type="entry name" value="A_NRPS_SidN3_like"/>
    <property type="match status" value="1"/>
</dbReference>
<dbReference type="InterPro" id="IPR042099">
    <property type="entry name" value="ANL_N_sf"/>
</dbReference>
<evidence type="ECO:0000256" key="1">
    <source>
        <dbReference type="ARBA" id="ARBA00022450"/>
    </source>
</evidence>
<dbReference type="SUPFAM" id="SSF52777">
    <property type="entry name" value="CoA-dependent acyltransferases"/>
    <property type="match status" value="4"/>
</dbReference>
<dbReference type="PANTHER" id="PTHR45527:SF12">
    <property type="entry name" value="NONRIBOSOMAL PEPTIDE SYNTHETASE IVOA"/>
    <property type="match status" value="1"/>
</dbReference>
<dbReference type="Gene3D" id="3.30.300.30">
    <property type="match status" value="1"/>
</dbReference>
<evidence type="ECO:0000313" key="6">
    <source>
        <dbReference type="EMBL" id="PNY27800.1"/>
    </source>
</evidence>
<keyword evidence="7" id="KW-1185">Reference proteome</keyword>
<dbReference type="GO" id="GO:0016874">
    <property type="term" value="F:ligase activity"/>
    <property type="evidence" value="ECO:0007669"/>
    <property type="project" value="UniProtKB-KW"/>
</dbReference>
<dbReference type="FunFam" id="3.40.50.12780:FF:000014">
    <property type="entry name" value="Nonribosomal peptide synthetase 1"/>
    <property type="match status" value="1"/>
</dbReference>
<dbReference type="GO" id="GO:0043041">
    <property type="term" value="P:amino acid activation for nonribosomal peptide biosynthetic process"/>
    <property type="evidence" value="ECO:0007669"/>
    <property type="project" value="TreeGrafter"/>
</dbReference>
<dbReference type="GO" id="GO:0031177">
    <property type="term" value="F:phosphopantetheine binding"/>
    <property type="evidence" value="ECO:0007669"/>
    <property type="project" value="TreeGrafter"/>
</dbReference>
<evidence type="ECO:0000313" key="7">
    <source>
        <dbReference type="Proteomes" id="UP000236621"/>
    </source>
</evidence>
<dbReference type="InterPro" id="IPR001242">
    <property type="entry name" value="Condensation_dom"/>
</dbReference>
<accession>A0A2K3QJW4</accession>
<keyword evidence="2" id="KW-0597">Phosphoprotein</keyword>
<proteinExistence type="predicted"/>
<dbReference type="InterPro" id="IPR000873">
    <property type="entry name" value="AMP-dep_synth/lig_dom"/>
</dbReference>
<evidence type="ECO:0000259" key="5">
    <source>
        <dbReference type="PROSITE" id="PS50075"/>
    </source>
</evidence>
<dbReference type="Proteomes" id="UP000236621">
    <property type="component" value="Unassembled WGS sequence"/>
</dbReference>
<keyword evidence="3" id="KW-0436">Ligase</keyword>
<dbReference type="InterPro" id="IPR010071">
    <property type="entry name" value="AA_adenyl_dom"/>
</dbReference>
<dbReference type="InterPro" id="IPR020845">
    <property type="entry name" value="AMP-binding_CS"/>
</dbReference>
<dbReference type="Pfam" id="PF00501">
    <property type="entry name" value="AMP-binding"/>
    <property type="match status" value="1"/>
</dbReference>
<reference evidence="6 7" key="1">
    <citation type="submission" date="2017-08" db="EMBL/GenBank/DDBJ databases">
        <title>Harnessing the power of phylogenomics to disentangle the directionality and signatures of interkingdom host jumping in the parasitic fungal genus Tolypocladium.</title>
        <authorList>
            <person name="Quandt C.A."/>
            <person name="Patterson W."/>
            <person name="Spatafora J.W."/>
        </authorList>
    </citation>
    <scope>NUCLEOTIDE SEQUENCE [LARGE SCALE GENOMIC DNA]</scope>
    <source>
        <strain evidence="6 7">CBS 113982</strain>
    </source>
</reference>
<dbReference type="GO" id="GO:0044550">
    <property type="term" value="P:secondary metabolite biosynthetic process"/>
    <property type="evidence" value="ECO:0007669"/>
    <property type="project" value="TreeGrafter"/>
</dbReference>